<name>A0AAU9IWI1_9CILI</name>
<dbReference type="Proteomes" id="UP001162131">
    <property type="component" value="Unassembled WGS sequence"/>
</dbReference>
<reference evidence="1" key="1">
    <citation type="submission" date="2021-09" db="EMBL/GenBank/DDBJ databases">
        <authorList>
            <consortium name="AG Swart"/>
            <person name="Singh M."/>
            <person name="Singh A."/>
            <person name="Seah K."/>
            <person name="Emmerich C."/>
        </authorList>
    </citation>
    <scope>NUCLEOTIDE SEQUENCE</scope>
    <source>
        <strain evidence="1">ATCC30299</strain>
    </source>
</reference>
<dbReference type="Gene3D" id="3.30.530.20">
    <property type="match status" value="1"/>
</dbReference>
<evidence type="ECO:0000313" key="2">
    <source>
        <dbReference type="Proteomes" id="UP001162131"/>
    </source>
</evidence>
<sequence length="152" mass="16994">MATETSVVSASHQFESAVFNSPVDQVWAHIRNLSFHILCPNWVSSVSWSEGDSGKVGATVHMTYTDGTQWTVNILEISDIKRTIVYELIHADPAAHSFSYVNTIRVFKETLTNKTFLIWETDFSNDATANTVMDCKYKKIEALSAMANALNN</sequence>
<dbReference type="SUPFAM" id="SSF55961">
    <property type="entry name" value="Bet v1-like"/>
    <property type="match status" value="1"/>
</dbReference>
<dbReference type="PANTHER" id="PTHR39332:SF7">
    <property type="entry name" value="SRPBCC FAMILY PROTEIN"/>
    <property type="match status" value="1"/>
</dbReference>
<dbReference type="Pfam" id="PF10604">
    <property type="entry name" value="Polyketide_cyc2"/>
    <property type="match status" value="1"/>
</dbReference>
<proteinExistence type="predicted"/>
<comment type="caution">
    <text evidence="1">The sequence shown here is derived from an EMBL/GenBank/DDBJ whole genome shotgun (WGS) entry which is preliminary data.</text>
</comment>
<dbReference type="CDD" id="cd07821">
    <property type="entry name" value="PYR_PYL_RCAR_like"/>
    <property type="match status" value="1"/>
</dbReference>
<keyword evidence="2" id="KW-1185">Reference proteome</keyword>
<dbReference type="InterPro" id="IPR023393">
    <property type="entry name" value="START-like_dom_sf"/>
</dbReference>
<protein>
    <submittedName>
        <fullName evidence="1">Uncharacterized protein</fullName>
    </submittedName>
</protein>
<gene>
    <name evidence="1" type="ORF">BSTOLATCC_MIC16624</name>
</gene>
<accession>A0AAU9IWI1</accession>
<dbReference type="EMBL" id="CAJZBQ010000016">
    <property type="protein sequence ID" value="CAG9316514.1"/>
    <property type="molecule type" value="Genomic_DNA"/>
</dbReference>
<organism evidence="1 2">
    <name type="scientific">Blepharisma stoltei</name>
    <dbReference type="NCBI Taxonomy" id="1481888"/>
    <lineage>
        <taxon>Eukaryota</taxon>
        <taxon>Sar</taxon>
        <taxon>Alveolata</taxon>
        <taxon>Ciliophora</taxon>
        <taxon>Postciliodesmatophora</taxon>
        <taxon>Heterotrichea</taxon>
        <taxon>Heterotrichida</taxon>
        <taxon>Blepharismidae</taxon>
        <taxon>Blepharisma</taxon>
    </lineage>
</organism>
<dbReference type="InterPro" id="IPR019587">
    <property type="entry name" value="Polyketide_cyclase/dehydratase"/>
</dbReference>
<evidence type="ECO:0000313" key="1">
    <source>
        <dbReference type="EMBL" id="CAG9316514.1"/>
    </source>
</evidence>
<dbReference type="AlphaFoldDB" id="A0AAU9IWI1"/>
<dbReference type="PANTHER" id="PTHR39332">
    <property type="entry name" value="BLL4707 PROTEIN"/>
    <property type="match status" value="1"/>
</dbReference>